<feature type="signal peptide" evidence="1">
    <location>
        <begin position="1"/>
        <end position="25"/>
    </location>
</feature>
<sequence>MKTKKLLATIMICATALMGTGSVGAIDVSNPSDIVVVANNDSFCEVFGNGISAYESNNVGNVATYSYKINFTESDVGRAELKFNLLIGGESYPVEVDGKVFKVPLSEDVLIKGNLYGQTIIHGEEFQVDVGITKLESQDTLSAGVAFTTADYDTNPDAQQILFYFGTPCMTEELWQEYQDQRTKNNVESTKAESDAQAARVSSVGTKYGNFISDNNFSDSGRGQKLVVKLDERGPSILCGLYSYNDSIKASDFKVGTFLEAPVSAFQIGLRKDSGIATISSMTGVKGADRYTSDLGDFWGAAFYDIIGHFGVPTGALSELLGNVGGDVEAVDDGADSYVHVDIAPGDYVDFDDVPFTLEFNIMTNGRNTGVFNAYSYLTYQAELMEASIPIRTKTATLAGIDVGP</sequence>
<dbReference type="AlphaFoldDB" id="A0A1Y4LTC3"/>
<reference evidence="3" key="1">
    <citation type="submission" date="2017-04" db="EMBL/GenBank/DDBJ databases">
        <title>Function of individual gut microbiota members based on whole genome sequencing of pure cultures obtained from chicken caecum.</title>
        <authorList>
            <person name="Medvecky M."/>
            <person name="Cejkova D."/>
            <person name="Polansky O."/>
            <person name="Karasova D."/>
            <person name="Kubasova T."/>
            <person name="Cizek A."/>
            <person name="Rychlik I."/>
        </authorList>
    </citation>
    <scope>NUCLEOTIDE SEQUENCE [LARGE SCALE GENOMIC DNA]</scope>
    <source>
        <strain evidence="3">An179</strain>
    </source>
</reference>
<evidence type="ECO:0000313" key="3">
    <source>
        <dbReference type="Proteomes" id="UP000195326"/>
    </source>
</evidence>
<keyword evidence="1" id="KW-0732">Signal</keyword>
<accession>A0A1Y4LTC3</accession>
<name>A0A1Y4LTC3_9FIRM</name>
<feature type="chain" id="PRO_5013209428" description="NEAT domain-containing protein" evidence="1">
    <location>
        <begin position="26"/>
        <end position="405"/>
    </location>
</feature>
<gene>
    <name evidence="2" type="ORF">B5F15_03490</name>
</gene>
<comment type="caution">
    <text evidence="2">The sequence shown here is derived from an EMBL/GenBank/DDBJ whole genome shotgun (WGS) entry which is preliminary data.</text>
</comment>
<evidence type="ECO:0000256" key="1">
    <source>
        <dbReference type="SAM" id="SignalP"/>
    </source>
</evidence>
<proteinExistence type="predicted"/>
<dbReference type="Proteomes" id="UP000195326">
    <property type="component" value="Unassembled WGS sequence"/>
</dbReference>
<dbReference type="RefSeq" id="WP_087414381.1">
    <property type="nucleotide sequence ID" value="NZ_NFKL01000004.1"/>
</dbReference>
<evidence type="ECO:0000313" key="2">
    <source>
        <dbReference type="EMBL" id="OUP59888.1"/>
    </source>
</evidence>
<organism evidence="2 3">
    <name type="scientific">Butyricicoccus pullicaecorum</name>
    <dbReference type="NCBI Taxonomy" id="501571"/>
    <lineage>
        <taxon>Bacteria</taxon>
        <taxon>Bacillati</taxon>
        <taxon>Bacillota</taxon>
        <taxon>Clostridia</taxon>
        <taxon>Eubacteriales</taxon>
        <taxon>Butyricicoccaceae</taxon>
        <taxon>Butyricicoccus</taxon>
    </lineage>
</organism>
<dbReference type="EMBL" id="NFKL01000004">
    <property type="protein sequence ID" value="OUP59888.1"/>
    <property type="molecule type" value="Genomic_DNA"/>
</dbReference>
<protein>
    <recommendedName>
        <fullName evidence="4">NEAT domain-containing protein</fullName>
    </recommendedName>
</protein>
<evidence type="ECO:0008006" key="4">
    <source>
        <dbReference type="Google" id="ProtNLM"/>
    </source>
</evidence>